<accession>A0A2R4CBV4</accession>
<name>A0A2R4CBV4_9BURK</name>
<keyword evidence="3" id="KW-1185">Reference proteome</keyword>
<gene>
    <name evidence="2" type="ORF">C9I28_16775</name>
</gene>
<dbReference type="KEGG" id="masz:C9I28_16775"/>
<dbReference type="Proteomes" id="UP000240505">
    <property type="component" value="Chromosome"/>
</dbReference>
<dbReference type="RefSeq" id="WP_107142462.1">
    <property type="nucleotide sequence ID" value="NZ_CP028324.1"/>
</dbReference>
<feature type="compositionally biased region" description="Pro residues" evidence="1">
    <location>
        <begin position="607"/>
        <end position="623"/>
    </location>
</feature>
<organism evidence="2 3">
    <name type="scientific">Pseudoduganella armeniaca</name>
    <dbReference type="NCBI Taxonomy" id="2072590"/>
    <lineage>
        <taxon>Bacteria</taxon>
        <taxon>Pseudomonadati</taxon>
        <taxon>Pseudomonadota</taxon>
        <taxon>Betaproteobacteria</taxon>
        <taxon>Burkholderiales</taxon>
        <taxon>Oxalobacteraceae</taxon>
        <taxon>Telluria group</taxon>
        <taxon>Pseudoduganella</taxon>
    </lineage>
</organism>
<feature type="region of interest" description="Disordered" evidence="1">
    <location>
        <begin position="604"/>
        <end position="639"/>
    </location>
</feature>
<dbReference type="EMBL" id="CP028324">
    <property type="protein sequence ID" value="AVR97113.1"/>
    <property type="molecule type" value="Genomic_DNA"/>
</dbReference>
<evidence type="ECO:0000313" key="3">
    <source>
        <dbReference type="Proteomes" id="UP000240505"/>
    </source>
</evidence>
<sequence>MSAPLPLTVPPPLPGLARGAEREGLDFEALRSAGIAALQQLCGERWTDFNAHDPGVTTLEQLVYSLTDLAYRTGFDMADYLTGPDGTIDYAGLALHPPEAVLPPAALTVDDYRRLLYGALPDLADIWIHASGAGLLAVDVMAVPELAHEPPAAAPQALRQRVRALYAAHRALGEDLLCVREVRPRPYYLRGEIDTCGERDPAEVLAQIVHDCGEYLSSGMAARRMRDVIAQGHAPEQLYDGPATQHGHVVARPAVADLVTVSELIGVIQRIDGVRRIRALAILDEHLQPCHAIARASADGSCPVLPFPDDDAKLELLRVAPEQGIEYGVSEQLVPPRPAWHVANRLLYDEARLELAKLRFEQRAFRGDAGQDGARYPLPQGRYRELRAYYSVQHEFPAVYGIGKYGLSESAAPARQVQARQLQGFLYPMEQLMANYLQNLQDLRTLFATDDRDPRTYFAQYLEGAALPGMAELYRDGDVPGRVHRALARHDDYHERKGRVYDYLLALHGDAFPQTALRRFNQYHPYTTAAWLLDAKRRLLEAQVALSAGRGRGGDYTLAPDASGAVAPLAWRVAILLGCDGGERSRSLLPALDGRPVTLLEHEEDAAPPPAAPDWLPVPPPRGAAPVPGVEPERLLPDSGVPEGLLRDGALLSSYRLAQDGGDYLLYVQAGAQWRLLGRYGRRADAIASAHAAIARLAAVNRQCEGLHLVEHILLRPVDPAREPSFNAAFYQARLSVVLPRWTLRCADHAFRNFVEDTVRENCPAHLQPAFLWLAPGAMARFEALQDAWRAALRAYHTAADADMTALAGPLHDASGALVAFLREYRTEPT</sequence>
<reference evidence="2 3" key="1">
    <citation type="submission" date="2018-03" db="EMBL/GenBank/DDBJ databases">
        <title>Massilia armeniaca sp. nov., isolated from desert soil.</title>
        <authorList>
            <person name="Huang H."/>
            <person name="Ren M."/>
        </authorList>
    </citation>
    <scope>NUCLEOTIDE SEQUENCE [LARGE SCALE GENOMIC DNA]</scope>
    <source>
        <strain evidence="2 3">ZMN-3</strain>
    </source>
</reference>
<protein>
    <submittedName>
        <fullName evidence="2">Uncharacterized protein</fullName>
    </submittedName>
</protein>
<dbReference type="OrthoDB" id="8263000at2"/>
<evidence type="ECO:0000313" key="2">
    <source>
        <dbReference type="EMBL" id="AVR97113.1"/>
    </source>
</evidence>
<proteinExistence type="predicted"/>
<dbReference type="AlphaFoldDB" id="A0A2R4CBV4"/>
<evidence type="ECO:0000256" key="1">
    <source>
        <dbReference type="SAM" id="MobiDB-lite"/>
    </source>
</evidence>